<comment type="caution">
    <text evidence="1">The sequence shown here is derived from an EMBL/GenBank/DDBJ whole genome shotgun (WGS) entry which is preliminary data.</text>
</comment>
<organism evidence="1">
    <name type="scientific">termite gut metagenome</name>
    <dbReference type="NCBI Taxonomy" id="433724"/>
    <lineage>
        <taxon>unclassified sequences</taxon>
        <taxon>metagenomes</taxon>
        <taxon>organismal metagenomes</taxon>
    </lineage>
</organism>
<sequence>MEKKFMKYLLFGVFTFVLGIAFVGCGEDYDDDISSLKSADATLQKALDDLKAASVTSSQLTSAVASAAKTEAENALKGLLGGASATDLADVIADIKALQDAFGASGDTKFDSAISSLTALTTELATKAGQSSEWVQAVIGYETRIAALELQVKALAVVNGEGEVVSGIIKEIQDEIAALKLIGGGEGGDIDLVAIADALATDDVFVKKIADQIGDVDSGAVTLGPVNKLITGIAIKAGTALDGASYSDLTNGFDFRAAPAKVNFTFGTVDALVFETGKIQAKSGIVKTLIQVTPSNAELDETKISLVNSQGDRSINQYITVSAKSYSGLLTRADNTVAISSTGLYEVAFALNEDYDKSAFDKLIKNGTKNIAYAIAVENSISDSDASAADRYVLTGFDYKITQNANFFYTTNEATKKWITYTVGTKDVDQKTVEQLYNRGNQKELVWVVGGTYTNPASSSAVVSPGGSEDNRYDATGKSYFSAEIGKAFPVALTGNAKDIGFAYYIGLDTKNATGTTESALWGSANISGLNTVYLASETAKITINDESLKGKTIGFRVYVVNYDGTLVDPDGRAFYASVSGSAVDLGTLNFTTAVPLFSKTYHADGTKPGYPASTGMVSRPLVFNLPTSISAREIYDAVVTFEDVTDDYGDKINDIRVLKFVNAADASGYADKYSTWRAVGTSVFNPDQTNVPKQATSWVSAQYILLDAVRLSYLKDDAFHNGTLKLRNVNGATIGTYKVTLTKHLPDFPVTTNALGLKNNIGYPNVTVNPYYALNTDKDQIVKAAYPAIDIFGNWESGVSIPCVTSAYGTNSSSASVVPRDHDSFNFSVTDASGKEFKAFEFDAPLVALLQNNGMYAFTGNWAGILIENESGISTNIPYKGKVEFNWGKIGYRGDYISRLSDREDDEYGFDVRFNSPADFTLSYGSSASATVDSDNQTIQVSNKKLIWWSDISANNQHNPFNVFSGNQPKNVIDLQTYNFFFSSITSSKVFVTGTANSTVGFTSPKDQPISIKFEGLEFSSNGNGATVSFGFKPLIKDDFEYFNKDNYTNSTITVEIQLIVKDIFGKETVQGLPITIN</sequence>
<name>A0A5J4S7X1_9ZZZZ</name>
<dbReference type="AlphaFoldDB" id="A0A5J4S7X1"/>
<protein>
    <submittedName>
        <fullName evidence="1">Uncharacterized protein</fullName>
    </submittedName>
</protein>
<gene>
    <name evidence="1" type="ORF">EZS27_010750</name>
</gene>
<dbReference type="EMBL" id="SNRY01000389">
    <property type="protein sequence ID" value="KAA6341440.1"/>
    <property type="molecule type" value="Genomic_DNA"/>
</dbReference>
<accession>A0A5J4S7X1</accession>
<reference evidence="1" key="1">
    <citation type="submission" date="2019-03" db="EMBL/GenBank/DDBJ databases">
        <title>Single cell metagenomics reveals metabolic interactions within the superorganism composed of flagellate Streblomastix strix and complex community of Bacteroidetes bacteria on its surface.</title>
        <authorList>
            <person name="Treitli S.C."/>
            <person name="Kolisko M."/>
            <person name="Husnik F."/>
            <person name="Keeling P."/>
            <person name="Hampl V."/>
        </authorList>
    </citation>
    <scope>NUCLEOTIDE SEQUENCE</scope>
    <source>
        <strain evidence="1">STM</strain>
    </source>
</reference>
<proteinExistence type="predicted"/>
<dbReference type="PROSITE" id="PS51257">
    <property type="entry name" value="PROKAR_LIPOPROTEIN"/>
    <property type="match status" value="1"/>
</dbReference>
<evidence type="ECO:0000313" key="1">
    <source>
        <dbReference type="EMBL" id="KAA6341440.1"/>
    </source>
</evidence>